<evidence type="ECO:0000313" key="3">
    <source>
        <dbReference type="Proteomes" id="UP000758603"/>
    </source>
</evidence>
<dbReference type="Proteomes" id="UP000758603">
    <property type="component" value="Unassembled WGS sequence"/>
</dbReference>
<reference evidence="2" key="1">
    <citation type="journal article" date="2021" name="Nat. Commun.">
        <title>Genetic determinants of endophytism in the Arabidopsis root mycobiome.</title>
        <authorList>
            <person name="Mesny F."/>
            <person name="Miyauchi S."/>
            <person name="Thiergart T."/>
            <person name="Pickel B."/>
            <person name="Atanasova L."/>
            <person name="Karlsson M."/>
            <person name="Huettel B."/>
            <person name="Barry K.W."/>
            <person name="Haridas S."/>
            <person name="Chen C."/>
            <person name="Bauer D."/>
            <person name="Andreopoulos W."/>
            <person name="Pangilinan J."/>
            <person name="LaButti K."/>
            <person name="Riley R."/>
            <person name="Lipzen A."/>
            <person name="Clum A."/>
            <person name="Drula E."/>
            <person name="Henrissat B."/>
            <person name="Kohler A."/>
            <person name="Grigoriev I.V."/>
            <person name="Martin F.M."/>
            <person name="Hacquard S."/>
        </authorList>
    </citation>
    <scope>NUCLEOTIDE SEQUENCE</scope>
    <source>
        <strain evidence="2">MPI-SDFR-AT-0073</strain>
    </source>
</reference>
<protein>
    <submittedName>
        <fullName evidence="2">Uncharacterized protein</fullName>
    </submittedName>
</protein>
<evidence type="ECO:0000313" key="2">
    <source>
        <dbReference type="EMBL" id="KAH6655187.1"/>
    </source>
</evidence>
<feature type="region of interest" description="Disordered" evidence="1">
    <location>
        <begin position="49"/>
        <end position="70"/>
    </location>
</feature>
<sequence length="108" mass="12383">MKSAVYLLWTVSGCPILSPVRLLMNALQDYRNGIYGLVNMCWSRRKQKPYRQARTTSSESSGPTISTDDDLHLPALHYRSKISRLLSRIPKRRKDRRQGVDVIGIVQP</sequence>
<gene>
    <name evidence="2" type="ORF">BKA67DRAFT_228587</name>
</gene>
<accession>A0A9P8UN04</accession>
<feature type="compositionally biased region" description="Polar residues" evidence="1">
    <location>
        <begin position="53"/>
        <end position="66"/>
    </location>
</feature>
<dbReference type="RefSeq" id="XP_045959452.1">
    <property type="nucleotide sequence ID" value="XM_046095618.1"/>
</dbReference>
<dbReference type="GeneID" id="70124511"/>
<dbReference type="EMBL" id="JAGPXC010000003">
    <property type="protein sequence ID" value="KAH6655187.1"/>
    <property type="molecule type" value="Genomic_DNA"/>
</dbReference>
<name>A0A9P8UN04_9PEZI</name>
<organism evidence="2 3">
    <name type="scientific">Truncatella angustata</name>
    <dbReference type="NCBI Taxonomy" id="152316"/>
    <lineage>
        <taxon>Eukaryota</taxon>
        <taxon>Fungi</taxon>
        <taxon>Dikarya</taxon>
        <taxon>Ascomycota</taxon>
        <taxon>Pezizomycotina</taxon>
        <taxon>Sordariomycetes</taxon>
        <taxon>Xylariomycetidae</taxon>
        <taxon>Amphisphaeriales</taxon>
        <taxon>Sporocadaceae</taxon>
        <taxon>Truncatella</taxon>
    </lineage>
</organism>
<evidence type="ECO:0000256" key="1">
    <source>
        <dbReference type="SAM" id="MobiDB-lite"/>
    </source>
</evidence>
<comment type="caution">
    <text evidence="2">The sequence shown here is derived from an EMBL/GenBank/DDBJ whole genome shotgun (WGS) entry which is preliminary data.</text>
</comment>
<keyword evidence="3" id="KW-1185">Reference proteome</keyword>
<dbReference type="AlphaFoldDB" id="A0A9P8UN04"/>
<proteinExistence type="predicted"/>